<evidence type="ECO:0000313" key="3">
    <source>
        <dbReference type="Proteomes" id="UP000481872"/>
    </source>
</evidence>
<evidence type="ECO:0000256" key="1">
    <source>
        <dbReference type="SAM" id="Phobius"/>
    </source>
</evidence>
<organism evidence="2 3">
    <name type="scientific">Clostridium senegalense</name>
    <dbReference type="NCBI Taxonomy" id="1465809"/>
    <lineage>
        <taxon>Bacteria</taxon>
        <taxon>Bacillati</taxon>
        <taxon>Bacillota</taxon>
        <taxon>Clostridia</taxon>
        <taxon>Eubacteriales</taxon>
        <taxon>Clostridiaceae</taxon>
        <taxon>Clostridium</taxon>
    </lineage>
</organism>
<reference evidence="2 3" key="1">
    <citation type="submission" date="2020-02" db="EMBL/GenBank/DDBJ databases">
        <title>Genome assembly of a novel Clostridium senegalense strain.</title>
        <authorList>
            <person name="Gupta T.B."/>
            <person name="Jauregui R."/>
            <person name="Maclean P."/>
            <person name="Nawarathana A."/>
            <person name="Brightwell G."/>
        </authorList>
    </citation>
    <scope>NUCLEOTIDE SEQUENCE [LARGE SCALE GENOMIC DNA]</scope>
    <source>
        <strain evidence="2 3">AGRFS4</strain>
    </source>
</reference>
<keyword evidence="1" id="KW-0472">Membrane</keyword>
<keyword evidence="3" id="KW-1185">Reference proteome</keyword>
<gene>
    <name evidence="2" type="ORF">G3M99_09220</name>
</gene>
<sequence>MNMLKQIDKKRKRIVEVFQIVEIIFYMGIMLIKELLLIFVNGSIQRVKMLF</sequence>
<dbReference type="Proteomes" id="UP000481872">
    <property type="component" value="Unassembled WGS sequence"/>
</dbReference>
<accession>A0A6M0H345</accession>
<dbReference type="AlphaFoldDB" id="A0A6M0H345"/>
<keyword evidence="1" id="KW-1133">Transmembrane helix</keyword>
<dbReference type="EMBL" id="JAAGPU010000015">
    <property type="protein sequence ID" value="NEU05029.1"/>
    <property type="molecule type" value="Genomic_DNA"/>
</dbReference>
<comment type="caution">
    <text evidence="2">The sequence shown here is derived from an EMBL/GenBank/DDBJ whole genome shotgun (WGS) entry which is preliminary data.</text>
</comment>
<protein>
    <submittedName>
        <fullName evidence="2">Uncharacterized protein</fullName>
    </submittedName>
</protein>
<evidence type="ECO:0000313" key="2">
    <source>
        <dbReference type="EMBL" id="NEU05029.1"/>
    </source>
</evidence>
<feature type="transmembrane region" description="Helical" evidence="1">
    <location>
        <begin position="20"/>
        <end position="40"/>
    </location>
</feature>
<proteinExistence type="predicted"/>
<keyword evidence="1" id="KW-0812">Transmembrane</keyword>
<dbReference type="RefSeq" id="WP_155844720.1">
    <property type="nucleotide sequence ID" value="NZ_CABKRL010000001.1"/>
</dbReference>
<name>A0A6M0H345_9CLOT</name>